<feature type="signal peptide" evidence="2">
    <location>
        <begin position="1"/>
        <end position="17"/>
    </location>
</feature>
<feature type="region of interest" description="Disordered" evidence="1">
    <location>
        <begin position="741"/>
        <end position="770"/>
    </location>
</feature>
<dbReference type="EMBL" id="JAAGNN010000006">
    <property type="protein sequence ID" value="KAF4087743.1"/>
    <property type="molecule type" value="Genomic_DNA"/>
</dbReference>
<organism evidence="3 4">
    <name type="scientific">Ameiurus melas</name>
    <name type="common">Black bullhead</name>
    <name type="synonym">Silurus melas</name>
    <dbReference type="NCBI Taxonomy" id="219545"/>
    <lineage>
        <taxon>Eukaryota</taxon>
        <taxon>Metazoa</taxon>
        <taxon>Chordata</taxon>
        <taxon>Craniata</taxon>
        <taxon>Vertebrata</taxon>
        <taxon>Euteleostomi</taxon>
        <taxon>Actinopterygii</taxon>
        <taxon>Neopterygii</taxon>
        <taxon>Teleostei</taxon>
        <taxon>Ostariophysi</taxon>
        <taxon>Siluriformes</taxon>
        <taxon>Ictaluridae</taxon>
        <taxon>Ameiurus</taxon>
    </lineage>
</organism>
<keyword evidence="2" id="KW-0732">Signal</keyword>
<keyword evidence="4" id="KW-1185">Reference proteome</keyword>
<reference evidence="3 4" key="1">
    <citation type="submission" date="2020-02" db="EMBL/GenBank/DDBJ databases">
        <title>A chromosome-scale genome assembly of the black bullhead catfish (Ameiurus melas).</title>
        <authorList>
            <person name="Wen M."/>
            <person name="Zham M."/>
            <person name="Cabau C."/>
            <person name="Klopp C."/>
            <person name="Donnadieu C."/>
            <person name="Roques C."/>
            <person name="Bouchez O."/>
            <person name="Lampietro C."/>
            <person name="Jouanno E."/>
            <person name="Herpin A."/>
            <person name="Louis A."/>
            <person name="Berthelot C."/>
            <person name="Parey E."/>
            <person name="Roest-Crollius H."/>
            <person name="Braasch I."/>
            <person name="Postlethwait J."/>
            <person name="Robinson-Rechavi M."/>
            <person name="Echchiki A."/>
            <person name="Begum T."/>
            <person name="Montfort J."/>
            <person name="Schartl M."/>
            <person name="Bobe J."/>
            <person name="Guiguen Y."/>
        </authorList>
    </citation>
    <scope>NUCLEOTIDE SEQUENCE [LARGE SCALE GENOMIC DNA]</scope>
    <source>
        <strain evidence="3">M_S1</strain>
        <tissue evidence="3">Blood</tissue>
    </source>
</reference>
<evidence type="ECO:0000313" key="4">
    <source>
        <dbReference type="Proteomes" id="UP000593565"/>
    </source>
</evidence>
<comment type="caution">
    <text evidence="3">The sequence shown here is derived from an EMBL/GenBank/DDBJ whole genome shotgun (WGS) entry which is preliminary data.</text>
</comment>
<evidence type="ECO:0000256" key="1">
    <source>
        <dbReference type="SAM" id="MobiDB-lite"/>
    </source>
</evidence>
<dbReference type="Proteomes" id="UP000593565">
    <property type="component" value="Unassembled WGS sequence"/>
</dbReference>
<protein>
    <submittedName>
        <fullName evidence="3">Uncharacterized protein</fullName>
    </submittedName>
</protein>
<feature type="region of interest" description="Disordered" evidence="1">
    <location>
        <begin position="659"/>
        <end position="679"/>
    </location>
</feature>
<name>A0A7J6AXY1_AMEME</name>
<feature type="chain" id="PRO_5029620816" evidence="2">
    <location>
        <begin position="18"/>
        <end position="811"/>
    </location>
</feature>
<proteinExistence type="predicted"/>
<sequence>MLSVMCFLRAFFTAQEAVEAPNNPGEAEQTKCEPESYAREWREQESDGSRVTWNDEDEFSSLLRVEHLYPGLNFENGPEETDCKVQEGVTNTHCRKQEIQRINTSNEVNTHHVNTNCGALTDVTQEKLSLSINGLNTVEPSTQPDQGAGELNTQHVNTYNAKHATTNNTEVLKTQDTEIIDVTGKACIETNNEERAGSQTKETKGEHIAEEKRKDYSETYDGRQSSLTKYCGETYIKISTGSQRTDVLSLNDSGKHKLESTNICSAEIHKDIRSNINTHLDRLHNADDKHICKPEIHSSDSSEVDNRDTGAQNCSQELHHKISNNPDAHCSETFVDTEGTTCVQQRHNIRSRCINFKHKLPPSQDDICNGKADDSLSRSELKRINCNEYSLHTRATNESGNTSAVKGKALNTGVHCEDTPIVLTTRKDCNVEEIAPSKTEEYCSRHLNTCDGDTKSHDTLCISGIKSLHLGTEPVNSPGSGLPLPSNGNQLPAYSEVTAAETLLHTEAEKQQQKTSLDEQQELESRFLPCSTDCEDVDGIFWLNSPVTATTENNKSTLSDTRGCKQFAAREDRINRFEEKVWEDSSFTLTLSAQSASVERLAEGTTLLQTHNECKDINSHSPELLISSSHSCERLHCSPSTEEKVKERSQELTRCEDVEDSLYPKHGQSTEDELDSPFHSVKSNHSEIRTENCVSSKPVETQAPLFTVCQPTQTHEQCVNVLNNHTLFIDFKHKRSISSPQGNVTEIPFPETSTTETVGDSKASFAEKDNPQSDLIGPCWNLPVYNNTASEKSTESIEGVVFCNPWLEPFF</sequence>
<evidence type="ECO:0000256" key="2">
    <source>
        <dbReference type="SAM" id="SignalP"/>
    </source>
</evidence>
<dbReference type="AlphaFoldDB" id="A0A7J6AXY1"/>
<gene>
    <name evidence="3" type="ORF">AMELA_G00074100</name>
</gene>
<evidence type="ECO:0000313" key="3">
    <source>
        <dbReference type="EMBL" id="KAF4087743.1"/>
    </source>
</evidence>
<accession>A0A7J6AXY1</accession>